<dbReference type="EMBL" id="CP001720">
    <property type="protein sequence ID" value="ACV62275.1"/>
    <property type="molecule type" value="Genomic_DNA"/>
</dbReference>
<reference evidence="1 2" key="1">
    <citation type="journal article" date="2009" name="Stand. Genomic Sci.">
        <title>Complete genome sequence of Desulfotomaculum acetoxidans type strain (5575).</title>
        <authorList>
            <person name="Spring S."/>
            <person name="Lapidus A."/>
            <person name="Schroder M."/>
            <person name="Gleim D."/>
            <person name="Sims D."/>
            <person name="Meincke L."/>
            <person name="Glavina Del Rio T."/>
            <person name="Tice H."/>
            <person name="Copeland A."/>
            <person name="Cheng J.F."/>
            <person name="Lucas S."/>
            <person name="Chen F."/>
            <person name="Nolan M."/>
            <person name="Bruce D."/>
            <person name="Goodwin L."/>
            <person name="Pitluck S."/>
            <person name="Ivanova N."/>
            <person name="Mavromatis K."/>
            <person name="Mikhailova N."/>
            <person name="Pati A."/>
            <person name="Chen A."/>
            <person name="Palaniappan K."/>
            <person name="Land M."/>
            <person name="Hauser L."/>
            <person name="Chang Y.J."/>
            <person name="Jeffries C.D."/>
            <person name="Chain P."/>
            <person name="Saunders E."/>
            <person name="Brettin T."/>
            <person name="Detter J.C."/>
            <person name="Goker M."/>
            <person name="Bristow J."/>
            <person name="Eisen J.A."/>
            <person name="Markowitz V."/>
            <person name="Hugenholtz P."/>
            <person name="Kyrpides N.C."/>
            <person name="Klenk H.P."/>
            <person name="Han C."/>
        </authorList>
    </citation>
    <scope>NUCLEOTIDE SEQUENCE [LARGE SCALE GENOMIC DNA]</scope>
    <source>
        <strain evidence="2">ATCC 49208 / DSM 771 / VKM B-1644</strain>
    </source>
</reference>
<dbReference type="AlphaFoldDB" id="C8W6I6"/>
<organism evidence="1 2">
    <name type="scientific">Desulfofarcimen acetoxidans (strain ATCC 49208 / DSM 771 / KCTC 5769 / VKM B-1644 / 5575)</name>
    <name type="common">Desulfotomaculum acetoxidans</name>
    <dbReference type="NCBI Taxonomy" id="485916"/>
    <lineage>
        <taxon>Bacteria</taxon>
        <taxon>Bacillati</taxon>
        <taxon>Bacillota</taxon>
        <taxon>Clostridia</taxon>
        <taxon>Eubacteriales</taxon>
        <taxon>Peptococcaceae</taxon>
        <taxon>Desulfofarcimen</taxon>
    </lineage>
</organism>
<proteinExistence type="predicted"/>
<sequence length="51" mass="5858">MVFKILKNNESKNFLMNLSDKKYCHKGISSILILKFGGDAVGLQKQIDRSW</sequence>
<keyword evidence="2" id="KW-1185">Reference proteome</keyword>
<gene>
    <name evidence="1" type="ordered locus">Dtox_1399</name>
</gene>
<dbReference type="Proteomes" id="UP000002217">
    <property type="component" value="Chromosome"/>
</dbReference>
<accession>C8W6I6</accession>
<dbReference type="HOGENOM" id="CLU_3098081_0_0_9"/>
<dbReference type="KEGG" id="dae:Dtox_1399"/>
<protein>
    <submittedName>
        <fullName evidence="1">Uncharacterized protein</fullName>
    </submittedName>
</protein>
<name>C8W6I6_DESAS</name>
<evidence type="ECO:0000313" key="2">
    <source>
        <dbReference type="Proteomes" id="UP000002217"/>
    </source>
</evidence>
<evidence type="ECO:0000313" key="1">
    <source>
        <dbReference type="EMBL" id="ACV62275.1"/>
    </source>
</evidence>